<reference evidence="1" key="1">
    <citation type="submission" date="2014-05" db="EMBL/GenBank/DDBJ databases">
        <title>The transcriptome of the halophilic microalga Tetraselmis sp. GSL018 isolated from the Great Salt Lake, Utah.</title>
        <authorList>
            <person name="Jinkerson R.E."/>
            <person name="D'Adamo S."/>
            <person name="Posewitz M.C."/>
        </authorList>
    </citation>
    <scope>NUCLEOTIDE SEQUENCE</scope>
    <source>
        <strain evidence="1">GSL018</strain>
    </source>
</reference>
<organism evidence="1">
    <name type="scientific">Tetraselmis sp. GSL018</name>
    <dbReference type="NCBI Taxonomy" id="582737"/>
    <lineage>
        <taxon>Eukaryota</taxon>
        <taxon>Viridiplantae</taxon>
        <taxon>Chlorophyta</taxon>
        <taxon>core chlorophytes</taxon>
        <taxon>Chlorodendrophyceae</taxon>
        <taxon>Chlorodendrales</taxon>
        <taxon>Chlorodendraceae</taxon>
        <taxon>Tetraselmis</taxon>
    </lineage>
</organism>
<accession>A0A061SJC3</accession>
<protein>
    <submittedName>
        <fullName evidence="1">Uncharacterized protein</fullName>
    </submittedName>
</protein>
<gene>
    <name evidence="1" type="ORF">TSPGSL018_4352</name>
</gene>
<feature type="non-terminal residue" evidence="1">
    <location>
        <position position="1"/>
    </location>
</feature>
<dbReference type="EMBL" id="GBEZ01002009">
    <property type="protein sequence ID" value="JAC83010.1"/>
    <property type="molecule type" value="Transcribed_RNA"/>
</dbReference>
<sequence>TSSRESTTVLERNSAIETVSLVSVERFQSVNFLRAAGYKRSQVPL</sequence>
<evidence type="ECO:0000313" key="1">
    <source>
        <dbReference type="EMBL" id="JAC83010.1"/>
    </source>
</evidence>
<proteinExistence type="predicted"/>
<dbReference type="AlphaFoldDB" id="A0A061SJC3"/>
<name>A0A061SJC3_9CHLO</name>